<dbReference type="Proteomes" id="UP000199296">
    <property type="component" value="Unassembled WGS sequence"/>
</dbReference>
<dbReference type="RefSeq" id="WP_143002805.1">
    <property type="nucleotide sequence ID" value="NZ_FNCW01000003.1"/>
</dbReference>
<dbReference type="AlphaFoldDB" id="A0A1G7V8H7"/>
<dbReference type="STRING" id="470826.SAMN04488027_103152"/>
<proteinExistence type="predicted"/>
<dbReference type="OrthoDB" id="1447157at2"/>
<reference evidence="1 2" key="1">
    <citation type="submission" date="2016-10" db="EMBL/GenBank/DDBJ databases">
        <authorList>
            <person name="de Groot N.N."/>
        </authorList>
    </citation>
    <scope>NUCLEOTIDE SEQUENCE [LARGE SCALE GENOMIC DNA]</scope>
    <source>
        <strain evidence="1 2">DSM 19803</strain>
    </source>
</reference>
<evidence type="ECO:0000313" key="1">
    <source>
        <dbReference type="EMBL" id="SDG56073.1"/>
    </source>
</evidence>
<name>A0A1G7V8H7_9FLAO</name>
<evidence type="ECO:0000313" key="2">
    <source>
        <dbReference type="Proteomes" id="UP000199296"/>
    </source>
</evidence>
<protein>
    <recommendedName>
        <fullName evidence="3">GIY-YIG domain-containing protein</fullName>
    </recommendedName>
</protein>
<sequence length="175" mass="20836">MPYLTSEEILHAYPFGPPHRMAVYHNPNWWSLINNHNLGEPIKIKFNSQIRENMPPDIKGGCGIYMFFLETNHQLHDDVTTKQMLYVGRVKKGNSNFNFFKRFYKYVVAIGNKKVARNIMRLTNLWPDHTYVYYFNLTERSDEEITEIEQNIFNNIVPPLNERLDGDARLTRQFY</sequence>
<accession>A0A1G7V8H7</accession>
<dbReference type="EMBL" id="FNCW01000003">
    <property type="protein sequence ID" value="SDG56073.1"/>
    <property type="molecule type" value="Genomic_DNA"/>
</dbReference>
<evidence type="ECO:0008006" key="3">
    <source>
        <dbReference type="Google" id="ProtNLM"/>
    </source>
</evidence>
<gene>
    <name evidence="1" type="ORF">SAMN04488027_103152</name>
</gene>
<keyword evidence="2" id="KW-1185">Reference proteome</keyword>
<organism evidence="1 2">
    <name type="scientific">Psychroflexus sediminis</name>
    <dbReference type="NCBI Taxonomy" id="470826"/>
    <lineage>
        <taxon>Bacteria</taxon>
        <taxon>Pseudomonadati</taxon>
        <taxon>Bacteroidota</taxon>
        <taxon>Flavobacteriia</taxon>
        <taxon>Flavobacteriales</taxon>
        <taxon>Flavobacteriaceae</taxon>
        <taxon>Psychroflexus</taxon>
    </lineage>
</organism>